<dbReference type="Gene3D" id="1.20.5.1930">
    <property type="match status" value="1"/>
</dbReference>
<dbReference type="SUPFAM" id="SSF55874">
    <property type="entry name" value="ATPase domain of HSP90 chaperone/DNA topoisomerase II/histidine kinase"/>
    <property type="match status" value="1"/>
</dbReference>
<dbReference type="InterPro" id="IPR003594">
    <property type="entry name" value="HATPase_dom"/>
</dbReference>
<dbReference type="AlphaFoldDB" id="A0A366DL37"/>
<dbReference type="Gene3D" id="3.30.565.10">
    <property type="entry name" value="Histidine kinase-like ATPase, C-terminal domain"/>
    <property type="match status" value="1"/>
</dbReference>
<evidence type="ECO:0000256" key="7">
    <source>
        <dbReference type="ARBA" id="ARBA00022840"/>
    </source>
</evidence>
<sequence length="381" mass="40446">MSAPVGPRWLAPVVLAALAVFVFAVVDHTLLSDTDLSARQSAILAAAQALAIVLQARVPLAGWAVSLIALTSTAAVSDETLWADAVFNSYLLVLAILALLVGWRATVVVWVVTTAVTAVAAIAAPGGGLAEFVTSAVLTGLVLTAAAVTRALIESRRDARTQRRESERQRERNALLEERTRIARELHDVVAHHMSVVAVQAEAAQYRVPDPPPELVASLDAIRASAAAGLGEMRRILGVLRADTEHDPRPQPDVAAIGELVESVRAAGRTVHVRRDELDTNLPQGVSVSAYRIVQEALSNALRHAPGSELTLELARSDTGLAIDVRNTRPNSHPTTTGTGHGLVGMRERVAALGGEFDAGPTPDGGYRVRALLPFDERRAR</sequence>
<evidence type="ECO:0000256" key="6">
    <source>
        <dbReference type="ARBA" id="ARBA00022777"/>
    </source>
</evidence>
<evidence type="ECO:0000259" key="10">
    <source>
        <dbReference type="Pfam" id="PF02518"/>
    </source>
</evidence>
<feature type="domain" description="Signal transduction histidine kinase subgroup 3 dimerisation and phosphoacceptor" evidence="11">
    <location>
        <begin position="178"/>
        <end position="243"/>
    </location>
</feature>
<dbReference type="GO" id="GO:0005524">
    <property type="term" value="F:ATP binding"/>
    <property type="evidence" value="ECO:0007669"/>
    <property type="project" value="UniProtKB-KW"/>
</dbReference>
<keyword evidence="13" id="KW-1185">Reference proteome</keyword>
<dbReference type="GO" id="GO:0046983">
    <property type="term" value="F:protein dimerization activity"/>
    <property type="evidence" value="ECO:0007669"/>
    <property type="project" value="InterPro"/>
</dbReference>
<dbReference type="GO" id="GO:0000155">
    <property type="term" value="F:phosphorelay sensor kinase activity"/>
    <property type="evidence" value="ECO:0007669"/>
    <property type="project" value="InterPro"/>
</dbReference>
<dbReference type="EC" id="2.7.13.3" evidence="2"/>
<evidence type="ECO:0000256" key="1">
    <source>
        <dbReference type="ARBA" id="ARBA00000085"/>
    </source>
</evidence>
<keyword evidence="9" id="KW-0472">Membrane</keyword>
<dbReference type="Proteomes" id="UP000252586">
    <property type="component" value="Unassembled WGS sequence"/>
</dbReference>
<comment type="catalytic activity">
    <reaction evidence="1">
        <text>ATP + protein L-histidine = ADP + protein N-phospho-L-histidine.</text>
        <dbReference type="EC" id="2.7.13.3"/>
    </reaction>
</comment>
<keyword evidence="9" id="KW-1133">Transmembrane helix</keyword>
<evidence type="ECO:0000256" key="9">
    <source>
        <dbReference type="SAM" id="Phobius"/>
    </source>
</evidence>
<dbReference type="STRING" id="1210090.GCA_001613185_01773"/>
<keyword evidence="8" id="KW-0902">Two-component regulatory system</keyword>
<evidence type="ECO:0000256" key="8">
    <source>
        <dbReference type="ARBA" id="ARBA00023012"/>
    </source>
</evidence>
<keyword evidence="7" id="KW-0067">ATP-binding</keyword>
<feature type="transmembrane region" description="Helical" evidence="9">
    <location>
        <begin position="43"/>
        <end position="69"/>
    </location>
</feature>
<protein>
    <recommendedName>
        <fullName evidence="2">histidine kinase</fullName>
        <ecNumber evidence="2">2.7.13.3</ecNumber>
    </recommendedName>
</protein>
<evidence type="ECO:0000256" key="4">
    <source>
        <dbReference type="ARBA" id="ARBA00022679"/>
    </source>
</evidence>
<feature type="domain" description="Histidine kinase/HSP90-like ATPase" evidence="10">
    <location>
        <begin position="287"/>
        <end position="376"/>
    </location>
</feature>
<dbReference type="CDD" id="cd16917">
    <property type="entry name" value="HATPase_UhpB-NarQ-NarX-like"/>
    <property type="match status" value="1"/>
</dbReference>
<evidence type="ECO:0000313" key="13">
    <source>
        <dbReference type="Proteomes" id="UP000252586"/>
    </source>
</evidence>
<gene>
    <name evidence="12" type="ORF">DFR74_105195</name>
</gene>
<accession>A0A366DL37</accession>
<keyword evidence="4" id="KW-0808">Transferase</keyword>
<dbReference type="RefSeq" id="WP_067506196.1">
    <property type="nucleotide sequence ID" value="NZ_CP107943.1"/>
</dbReference>
<name>A0A366DL37_9NOCA</name>
<evidence type="ECO:0000256" key="5">
    <source>
        <dbReference type="ARBA" id="ARBA00022741"/>
    </source>
</evidence>
<dbReference type="Pfam" id="PF07730">
    <property type="entry name" value="HisKA_3"/>
    <property type="match status" value="1"/>
</dbReference>
<dbReference type="Pfam" id="PF02518">
    <property type="entry name" value="HATPase_c"/>
    <property type="match status" value="1"/>
</dbReference>
<feature type="transmembrane region" description="Helical" evidence="9">
    <location>
        <begin position="132"/>
        <end position="153"/>
    </location>
</feature>
<keyword evidence="3" id="KW-0597">Phosphoprotein</keyword>
<evidence type="ECO:0000313" key="12">
    <source>
        <dbReference type="EMBL" id="RBO90792.1"/>
    </source>
</evidence>
<proteinExistence type="predicted"/>
<keyword evidence="6 12" id="KW-0418">Kinase</keyword>
<evidence type="ECO:0000259" key="11">
    <source>
        <dbReference type="Pfam" id="PF07730"/>
    </source>
</evidence>
<feature type="transmembrane region" description="Helical" evidence="9">
    <location>
        <begin position="107"/>
        <end position="126"/>
    </location>
</feature>
<feature type="transmembrane region" description="Helical" evidence="9">
    <location>
        <begin position="81"/>
        <end position="100"/>
    </location>
</feature>
<keyword evidence="9" id="KW-0812">Transmembrane</keyword>
<dbReference type="PANTHER" id="PTHR24421:SF10">
    <property type="entry name" value="NITRATE_NITRITE SENSOR PROTEIN NARQ"/>
    <property type="match status" value="1"/>
</dbReference>
<comment type="caution">
    <text evidence="12">The sequence shown here is derived from an EMBL/GenBank/DDBJ whole genome shotgun (WGS) entry which is preliminary data.</text>
</comment>
<organism evidence="12 13">
    <name type="scientific">Nocardia puris</name>
    <dbReference type="NCBI Taxonomy" id="208602"/>
    <lineage>
        <taxon>Bacteria</taxon>
        <taxon>Bacillati</taxon>
        <taxon>Actinomycetota</taxon>
        <taxon>Actinomycetes</taxon>
        <taxon>Mycobacteriales</taxon>
        <taxon>Nocardiaceae</taxon>
        <taxon>Nocardia</taxon>
    </lineage>
</organism>
<dbReference type="InterPro" id="IPR036890">
    <property type="entry name" value="HATPase_C_sf"/>
</dbReference>
<feature type="transmembrane region" description="Helical" evidence="9">
    <location>
        <begin position="12"/>
        <end position="31"/>
    </location>
</feature>
<dbReference type="InterPro" id="IPR011712">
    <property type="entry name" value="Sig_transdc_His_kin_sub3_dim/P"/>
</dbReference>
<evidence type="ECO:0000256" key="2">
    <source>
        <dbReference type="ARBA" id="ARBA00012438"/>
    </source>
</evidence>
<dbReference type="PANTHER" id="PTHR24421">
    <property type="entry name" value="NITRATE/NITRITE SENSOR PROTEIN NARX-RELATED"/>
    <property type="match status" value="1"/>
</dbReference>
<keyword evidence="5" id="KW-0547">Nucleotide-binding</keyword>
<dbReference type="EMBL" id="QNRE01000005">
    <property type="protein sequence ID" value="RBO90792.1"/>
    <property type="molecule type" value="Genomic_DNA"/>
</dbReference>
<dbReference type="GO" id="GO:0016020">
    <property type="term" value="C:membrane"/>
    <property type="evidence" value="ECO:0007669"/>
    <property type="project" value="InterPro"/>
</dbReference>
<reference evidence="12 13" key="1">
    <citation type="submission" date="2018-06" db="EMBL/GenBank/DDBJ databases">
        <title>Genomic Encyclopedia of Type Strains, Phase IV (KMG-IV): sequencing the most valuable type-strain genomes for metagenomic binning, comparative biology and taxonomic classification.</title>
        <authorList>
            <person name="Goeker M."/>
        </authorList>
    </citation>
    <scope>NUCLEOTIDE SEQUENCE [LARGE SCALE GENOMIC DNA]</scope>
    <source>
        <strain evidence="12 13">DSM 44599</strain>
    </source>
</reference>
<dbReference type="InterPro" id="IPR050482">
    <property type="entry name" value="Sensor_HK_TwoCompSys"/>
</dbReference>
<evidence type="ECO:0000256" key="3">
    <source>
        <dbReference type="ARBA" id="ARBA00022553"/>
    </source>
</evidence>